<dbReference type="Proteomes" id="UP000248745">
    <property type="component" value="Unassembled WGS sequence"/>
</dbReference>
<dbReference type="EMBL" id="QKTW01000016">
    <property type="protein sequence ID" value="PZF72787.1"/>
    <property type="molecule type" value="Genomic_DNA"/>
</dbReference>
<evidence type="ECO:0000313" key="1">
    <source>
        <dbReference type="EMBL" id="PZF72787.1"/>
    </source>
</evidence>
<evidence type="ECO:0000313" key="2">
    <source>
        <dbReference type="Proteomes" id="UP000248745"/>
    </source>
</evidence>
<reference evidence="1 2" key="1">
    <citation type="submission" date="2018-06" db="EMBL/GenBank/DDBJ databases">
        <title>Mucibacter soli gen. nov., sp. nov., a new member of the family Chitinophagaceae producing mucin.</title>
        <authorList>
            <person name="Kim M.-K."/>
            <person name="Park S."/>
            <person name="Kim T.-S."/>
            <person name="Joung Y."/>
            <person name="Han J.-H."/>
            <person name="Kim S.B."/>
        </authorList>
    </citation>
    <scope>NUCLEOTIDE SEQUENCE [LARGE SCALE GENOMIC DNA]</scope>
    <source>
        <strain evidence="1 2">R1-15</strain>
    </source>
</reference>
<dbReference type="AlphaFoldDB" id="A0A2W2BA62"/>
<protein>
    <submittedName>
        <fullName evidence="1">DUF1801 domain-containing protein</fullName>
    </submittedName>
</protein>
<comment type="caution">
    <text evidence="1">The sequence shown here is derived from an EMBL/GenBank/DDBJ whole genome shotgun (WGS) entry which is preliminary data.</text>
</comment>
<name>A0A2W2BA62_9BACT</name>
<keyword evidence="2" id="KW-1185">Reference proteome</keyword>
<sequence length="132" mass="15209">MKMAKLTQTELLEIFQAVKKEMKPYEKGTIVARFDIEGKYDLWSEKKGINTYGRIRDEVAFAAAIVQSTYVGFYFMPVYSSEEIKSKMPEELMKLLKGKACFHIKKNDPEIMKQIGKALKMGHAGYDKLGWI</sequence>
<gene>
    <name evidence="1" type="ORF">DN068_10240</name>
</gene>
<proteinExistence type="predicted"/>
<organism evidence="1 2">
    <name type="scientific">Taibaiella soli</name>
    <dbReference type="NCBI Taxonomy" id="1649169"/>
    <lineage>
        <taxon>Bacteria</taxon>
        <taxon>Pseudomonadati</taxon>
        <taxon>Bacteroidota</taxon>
        <taxon>Chitinophagia</taxon>
        <taxon>Chitinophagales</taxon>
        <taxon>Chitinophagaceae</taxon>
        <taxon>Taibaiella</taxon>
    </lineage>
</organism>
<accession>A0A2W2BA62</accession>